<dbReference type="PROSITE" id="PS50102">
    <property type="entry name" value="RRM"/>
    <property type="match status" value="3"/>
</dbReference>
<reference evidence="6 7" key="1">
    <citation type="journal article" date="2014" name="BMC Genomics">
        <title>Oil accumulation mechanisms of the oleaginous microalga Chlorella protothecoides revealed through its genome, transcriptomes, and proteomes.</title>
        <authorList>
            <person name="Gao C."/>
            <person name="Wang Y."/>
            <person name="Shen Y."/>
            <person name="Yan D."/>
            <person name="He X."/>
            <person name="Dai J."/>
            <person name="Wu Q."/>
        </authorList>
    </citation>
    <scope>NUCLEOTIDE SEQUENCE [LARGE SCALE GENOMIC DNA]</scope>
    <source>
        <strain evidence="6 7">0710</strain>
    </source>
</reference>
<dbReference type="GeneID" id="23615139"/>
<proteinExistence type="predicted"/>
<evidence type="ECO:0000256" key="2">
    <source>
        <dbReference type="ARBA" id="ARBA00022884"/>
    </source>
</evidence>
<dbReference type="KEGG" id="apro:F751_3748"/>
<evidence type="ECO:0000256" key="4">
    <source>
        <dbReference type="SAM" id="MobiDB-lite"/>
    </source>
</evidence>
<evidence type="ECO:0000313" key="6">
    <source>
        <dbReference type="EMBL" id="KFM24736.1"/>
    </source>
</evidence>
<feature type="region of interest" description="Disordered" evidence="4">
    <location>
        <begin position="281"/>
        <end position="347"/>
    </location>
</feature>
<dbReference type="AlphaFoldDB" id="A0A087SG82"/>
<evidence type="ECO:0000256" key="3">
    <source>
        <dbReference type="PROSITE-ProRule" id="PRU00176"/>
    </source>
</evidence>
<keyword evidence="2 3" id="KW-0694">RNA-binding</keyword>
<dbReference type="GO" id="GO:0006417">
    <property type="term" value="P:regulation of translation"/>
    <property type="evidence" value="ECO:0007669"/>
    <property type="project" value="TreeGrafter"/>
</dbReference>
<dbReference type="PANTHER" id="PTHR48032">
    <property type="entry name" value="RNA-BINDING PROTEIN MUSASHI HOMOLOG RBP6"/>
    <property type="match status" value="1"/>
</dbReference>
<dbReference type="eggNOG" id="KOG4205">
    <property type="taxonomic scope" value="Eukaryota"/>
</dbReference>
<feature type="compositionally biased region" description="Gly residues" evidence="4">
    <location>
        <begin position="768"/>
        <end position="777"/>
    </location>
</feature>
<feature type="domain" description="RRM" evidence="5">
    <location>
        <begin position="63"/>
        <end position="139"/>
    </location>
</feature>
<dbReference type="InterPro" id="IPR035979">
    <property type="entry name" value="RBD_domain_sf"/>
</dbReference>
<feature type="region of interest" description="Disordered" evidence="4">
    <location>
        <begin position="531"/>
        <end position="574"/>
    </location>
</feature>
<dbReference type="GO" id="GO:0003729">
    <property type="term" value="F:mRNA binding"/>
    <property type="evidence" value="ECO:0007669"/>
    <property type="project" value="TreeGrafter"/>
</dbReference>
<dbReference type="RefSeq" id="XP_011397624.1">
    <property type="nucleotide sequence ID" value="XM_011399322.1"/>
</dbReference>
<name>A0A087SG82_AUXPR</name>
<dbReference type="Gene3D" id="3.30.70.330">
    <property type="match status" value="3"/>
</dbReference>
<keyword evidence="1" id="KW-0677">Repeat</keyword>
<dbReference type="SMART" id="SM00360">
    <property type="entry name" value="RRM"/>
    <property type="match status" value="3"/>
</dbReference>
<dbReference type="Pfam" id="PF00076">
    <property type="entry name" value="RRM_1"/>
    <property type="match status" value="3"/>
</dbReference>
<feature type="domain" description="RRM" evidence="5">
    <location>
        <begin position="579"/>
        <end position="657"/>
    </location>
</feature>
<keyword evidence="7" id="KW-1185">Reference proteome</keyword>
<dbReference type="eggNOG" id="KOG0118">
    <property type="taxonomic scope" value="Eukaryota"/>
</dbReference>
<feature type="domain" description="RRM" evidence="5">
    <location>
        <begin position="149"/>
        <end position="225"/>
    </location>
</feature>
<gene>
    <name evidence="6" type="ORF">F751_3748</name>
</gene>
<dbReference type="SUPFAM" id="SSF54928">
    <property type="entry name" value="RNA-binding domain, RBD"/>
    <property type="match status" value="2"/>
</dbReference>
<evidence type="ECO:0000313" key="7">
    <source>
        <dbReference type="Proteomes" id="UP000028924"/>
    </source>
</evidence>
<dbReference type="InterPro" id="IPR000504">
    <property type="entry name" value="RRM_dom"/>
</dbReference>
<dbReference type="Proteomes" id="UP000028924">
    <property type="component" value="Unassembled WGS sequence"/>
</dbReference>
<feature type="region of interest" description="Disordered" evidence="4">
    <location>
        <begin position="686"/>
        <end position="777"/>
    </location>
</feature>
<protein>
    <submittedName>
        <fullName evidence="6">Putative RNA-binding protein</fullName>
    </submittedName>
</protein>
<sequence>MPLPAPTPAISFDHRISTGNSVGLLSAGQLSTLSESSAESLGEGLQGVLEGEALVSSADVDARKVVVLGVPWQTEDSALTRHFSQYGAVEDAQIMRERYSGKSRGFGFVTFASPSDARTAVASEHVIDGRKCEAKFALPEGKVGSARTTRIFVARIPFSVSDTSFRAYFEQFGAVQDAYMPKDPSKAGHRGIGFVTYAGAEAVDRVMARSHVLGGNEVAIDRATPKDRGAGASAAAAAAMLPGRLSMSQPNLPLLGGGGAGASAHGSTAVAEYLRALAAQGPGAAGAGSPRRDVRPVGRGNVPSQDAYAARRNASHPALSGAVPAGSAGVTPDHTPRGRGSEGYLDAGGAASAGGGLPEYLGALHGGGGGASGGGGLHRALAREGSMGGSAGGGLHAMLAQAAYQARLAGSASFGSLEGGAGAGPGGGLLRVPSGQALGAQYHQAGPGDAGARYHHQAGAGGDAFGSYGHGLDALGGGAYAPGYSQDLARTASDALASSWMGGGGGSLHGGGSLQYGSGLLHGGGGGSMHGGAGGSLHGGGSVHGGTSVHAGGSMHGGSSMQHGGGGSMHGPASARAGPRIFVGKLNKDTSEADVKDYFGTFGFVMDVYLPRDRANKREHRGFGFVTFETEASIQRVVAHGAHQIRGAFVAIDAAVPRQVFVCEGVGGCRALLLVVAVVAILWEGDEGGQGGRPPDEDPLPPRQSSCMELLAPPNPPPPRTPAQEEILSPGARPAGSLSHAASSGAFGSPSPANDGLTAALESMRLGTSGGSGLWGR</sequence>
<accession>A0A087SG82</accession>
<evidence type="ECO:0000259" key="5">
    <source>
        <dbReference type="PROSITE" id="PS50102"/>
    </source>
</evidence>
<dbReference type="OrthoDB" id="1875751at2759"/>
<dbReference type="EMBL" id="KL662110">
    <property type="protein sequence ID" value="KFM24736.1"/>
    <property type="molecule type" value="Genomic_DNA"/>
</dbReference>
<feature type="compositionally biased region" description="Low complexity" evidence="4">
    <location>
        <begin position="545"/>
        <end position="562"/>
    </location>
</feature>
<dbReference type="InterPro" id="IPR012677">
    <property type="entry name" value="Nucleotide-bd_a/b_plait_sf"/>
</dbReference>
<dbReference type="STRING" id="3075.A0A087SG82"/>
<feature type="compositionally biased region" description="Gly residues" evidence="4">
    <location>
        <begin position="531"/>
        <end position="544"/>
    </location>
</feature>
<organism evidence="6 7">
    <name type="scientific">Auxenochlorella protothecoides</name>
    <name type="common">Green microalga</name>
    <name type="synonym">Chlorella protothecoides</name>
    <dbReference type="NCBI Taxonomy" id="3075"/>
    <lineage>
        <taxon>Eukaryota</taxon>
        <taxon>Viridiplantae</taxon>
        <taxon>Chlorophyta</taxon>
        <taxon>core chlorophytes</taxon>
        <taxon>Trebouxiophyceae</taxon>
        <taxon>Chlorellales</taxon>
        <taxon>Chlorellaceae</taxon>
        <taxon>Auxenochlorella</taxon>
    </lineage>
</organism>
<dbReference type="PANTHER" id="PTHR48032:SF6">
    <property type="entry name" value="RNA-BINDING (RRM_RBD_RNP MOTIFS) FAMILY PROTEIN"/>
    <property type="match status" value="1"/>
</dbReference>
<evidence type="ECO:0000256" key="1">
    <source>
        <dbReference type="ARBA" id="ARBA00022737"/>
    </source>
</evidence>
<feature type="compositionally biased region" description="Low complexity" evidence="4">
    <location>
        <begin position="734"/>
        <end position="753"/>
    </location>
</feature>